<dbReference type="OrthoDB" id="2963168at2759"/>
<sequence>MTDTDSVLGEPRIKRKFIIAVDYGTTYSSVSYIIVEDGQSIAEKIEDIRTIEGYDGEPENGPWTSVPTELWYPDDDYARAEETYANPANGLNHNGEDPESDLYMEDGDLPLWRPQDQVEHRVPEKVIWGYKVQDALGALDTQTGRDSRNKPILRAKLLLDHESHTQEQRDKLTPTLQYLRRKKLIKRNEDVITDFLACLLRHTKEKLEELHSFSVDECDVEVVMCVPVIWNNKACRTMQWAMGSALQAAGFRTENDFVSDLFIVSEPEAAATFVLAEQIHLMKNEVFMLIDAGGGTIDVITYKVNLESPLRLEKQVAEPEGAMNGSSFINERFRTFMTHRLQTQREGVEAAEGKSIEGVVDGEDIMPKFEMNFKRRANFEKQSLCNRKYKVMGLVENKALGVLRNNVSVEYKDLEAFFRPSLLNVVGLMRSQLYKAETNNIPVDKVILTGGFAASPALQAFLLQELKPYRNVNGNPIRLILPEQHSNGAAISAGAALRALDKEHGPARNISSSYGILYIEEYDPRRFRQHRECSYPKPDQYDGIRRISTIDWIIKKDSEVAPDHTDTRELLHMFAPTRERFLCEELLYLSDTSKESHYTKYHPYNKKQYELIGKIVIDMTFLRNENIIGLTKLSTGSDHYAVKFDLHIQVMDRNLKVWGTWPPRSEGGQGERLLEGSVRYINMAAAFAPGTK</sequence>
<reference evidence="1" key="1">
    <citation type="journal article" date="2020" name="Stud. Mycol.">
        <title>101 Dothideomycetes genomes: a test case for predicting lifestyles and emergence of pathogens.</title>
        <authorList>
            <person name="Haridas S."/>
            <person name="Albert R."/>
            <person name="Binder M."/>
            <person name="Bloem J."/>
            <person name="Labutti K."/>
            <person name="Salamov A."/>
            <person name="Andreopoulos B."/>
            <person name="Baker S."/>
            <person name="Barry K."/>
            <person name="Bills G."/>
            <person name="Bluhm B."/>
            <person name="Cannon C."/>
            <person name="Castanera R."/>
            <person name="Culley D."/>
            <person name="Daum C."/>
            <person name="Ezra D."/>
            <person name="Gonzalez J."/>
            <person name="Henrissat B."/>
            <person name="Kuo A."/>
            <person name="Liang C."/>
            <person name="Lipzen A."/>
            <person name="Lutzoni F."/>
            <person name="Magnuson J."/>
            <person name="Mondo S."/>
            <person name="Nolan M."/>
            <person name="Ohm R."/>
            <person name="Pangilinan J."/>
            <person name="Park H.-J."/>
            <person name="Ramirez L."/>
            <person name="Alfaro M."/>
            <person name="Sun H."/>
            <person name="Tritt A."/>
            <person name="Yoshinaga Y."/>
            <person name="Zwiers L.-H."/>
            <person name="Turgeon B."/>
            <person name="Goodwin S."/>
            <person name="Spatafora J."/>
            <person name="Crous P."/>
            <person name="Grigoriev I."/>
        </authorList>
    </citation>
    <scope>NUCLEOTIDE SEQUENCE</scope>
    <source>
        <strain evidence="1">CBS 130266</strain>
    </source>
</reference>
<gene>
    <name evidence="1" type="ORF">EJ08DRAFT_595282</name>
</gene>
<evidence type="ECO:0000313" key="1">
    <source>
        <dbReference type="EMBL" id="KAF2424215.1"/>
    </source>
</evidence>
<dbReference type="CDD" id="cd10170">
    <property type="entry name" value="ASKHA_NBD_HSP70"/>
    <property type="match status" value="1"/>
</dbReference>
<evidence type="ECO:0000313" key="2">
    <source>
        <dbReference type="Proteomes" id="UP000800235"/>
    </source>
</evidence>
<organism evidence="1 2">
    <name type="scientific">Tothia fuscella</name>
    <dbReference type="NCBI Taxonomy" id="1048955"/>
    <lineage>
        <taxon>Eukaryota</taxon>
        <taxon>Fungi</taxon>
        <taxon>Dikarya</taxon>
        <taxon>Ascomycota</taxon>
        <taxon>Pezizomycotina</taxon>
        <taxon>Dothideomycetes</taxon>
        <taxon>Pleosporomycetidae</taxon>
        <taxon>Venturiales</taxon>
        <taxon>Cylindrosympodiaceae</taxon>
        <taxon>Tothia</taxon>
    </lineage>
</organism>
<protein>
    <submittedName>
        <fullName evidence="1">Uncharacterized protein</fullName>
    </submittedName>
</protein>
<accession>A0A9P4NJN8</accession>
<name>A0A9P4NJN8_9PEZI</name>
<dbReference type="AlphaFoldDB" id="A0A9P4NJN8"/>
<dbReference type="PANTHER" id="PTHR42749:SF8">
    <property type="entry name" value="HSP70 FAMILY PROTEIN (AFU_ORTHOLOGUE AFUA_3G13740)"/>
    <property type="match status" value="1"/>
</dbReference>
<dbReference type="InterPro" id="IPR043129">
    <property type="entry name" value="ATPase_NBD"/>
</dbReference>
<dbReference type="Proteomes" id="UP000800235">
    <property type="component" value="Unassembled WGS sequence"/>
</dbReference>
<dbReference type="EMBL" id="MU007076">
    <property type="protein sequence ID" value="KAF2424215.1"/>
    <property type="molecule type" value="Genomic_DNA"/>
</dbReference>
<dbReference type="Gene3D" id="3.90.640.10">
    <property type="entry name" value="Actin, Chain A, domain 4"/>
    <property type="match status" value="1"/>
</dbReference>
<dbReference type="Gene3D" id="3.30.420.40">
    <property type="match status" value="2"/>
</dbReference>
<dbReference type="PANTHER" id="PTHR42749">
    <property type="entry name" value="CELL SHAPE-DETERMINING PROTEIN MREB"/>
    <property type="match status" value="1"/>
</dbReference>
<proteinExistence type="predicted"/>
<dbReference type="SUPFAM" id="SSF53067">
    <property type="entry name" value="Actin-like ATPase domain"/>
    <property type="match status" value="2"/>
</dbReference>
<comment type="caution">
    <text evidence="1">The sequence shown here is derived from an EMBL/GenBank/DDBJ whole genome shotgun (WGS) entry which is preliminary data.</text>
</comment>
<keyword evidence="2" id="KW-1185">Reference proteome</keyword>